<dbReference type="GeneID" id="9802639"/>
<dbReference type="KEGG" id="crq:GCK72_010217"/>
<feature type="coiled-coil region" evidence="1">
    <location>
        <begin position="406"/>
        <end position="433"/>
    </location>
</feature>
<dbReference type="PANTHER" id="PTHR32525">
    <property type="entry name" value="PROTEIN-TYROSINE-PHOSPHATASE"/>
    <property type="match status" value="1"/>
</dbReference>
<keyword evidence="7" id="KW-1185">Reference proteome</keyword>
<keyword evidence="3" id="KW-0812">Transmembrane</keyword>
<dbReference type="Proteomes" id="UP000008281">
    <property type="component" value="Unassembled WGS sequence"/>
</dbReference>
<keyword evidence="3" id="KW-0472">Membrane</keyword>
<keyword evidence="3" id="KW-1133">Transmembrane helix</keyword>
<feature type="transmembrane region" description="Helical" evidence="3">
    <location>
        <begin position="819"/>
        <end position="843"/>
    </location>
</feature>
<sequence length="983" mass="110720">MHLANNLFFLICPFFVIGLSFQAQNDYDLSKFIDQMEILSRLTNGIILEAGLIDKSISPDDVISEILHLGAQKVDKLLEIDRVKLLDVITKYQNLSQSLNISSEIKAVEERFHLLENITTEINFEDLSKLDGKSEYEDGVKQLQKLNTDMGVVENLFSNLTVIEERIENARNNDISNLTSSELNAEWDAIKSMIGEIEEFSKNVTKFNNFVTEIGKISDFEKVNISFLDQLKFEKELRDRYDLKIKNGTKIQLDLINENVEHFHESSQFFNVSHNLMIPILELISSRIDNQKWAVKFTSKFSRHPSDIQDLPDDAKNDELKLLFSKKESDWVSEHLSKSLVPLADFGKILTEFDARWKILSLKTSLDDLSFVNDVQIKLAKNFELKNIQLEKLKSFDECDLHPNASVQTLEKIEEIRNAKNELKEAYSKLSSMFDYLKNLPDLKKLQNFKKLKQLGKKHADSLKLNKEINETLGLIRTLKEDLPDFKEKMQNISELIKKVNSTPINEYLKSLEDSGYLGFYSCLKTEIGNEGKVVVDLLNEIDEIRKRGLENTTRSLEASGIVNAFVSSLDGLKNLRTYGEEMKNLTEMEVIALKSSIFNNSLIIMKKIQKSVEGLTHIRKLSEKRTELGAIFGDSDFIKTVAERGKDKLKIEEYHELLKFENLKTSLETILSKIDKLNESIGSLEAANFSSFIPIFQEANEIEDFKQDVELMITALNSLKNVGLTTQQNITALVDALDVLKSLNLKFSTFEILSGIEGLRSLDAFFSSFSGAIPPPSTVPPPSTTEVILTETTTTQSSQVDIAMKLTGNTTASTMPEWQIGLIVAICLILAAAIIFGILCYCRRWFCFKNRKGKSASTPNKDNFIEIFPPPVPAVPTEESLYIPPTSTYQPLSTLPPAPSKTEQPKKETSSDGTSAQAGGQEFPPAEITVEPTQETEAKTKTVEEGPAETKSKEGTTGSKESVSKGSKSKEDNKMKPSQEAM</sequence>
<dbReference type="EMBL" id="DS268447">
    <property type="protein sequence ID" value="EFP02357.1"/>
    <property type="molecule type" value="Genomic_DNA"/>
</dbReference>
<dbReference type="HOGENOM" id="CLU_303097_0_0_1"/>
<protein>
    <recommendedName>
        <fullName evidence="5">Domain of unknown function WSN domain-containing protein</fullName>
    </recommendedName>
</protein>
<evidence type="ECO:0000259" key="5">
    <source>
        <dbReference type="SMART" id="SM00453"/>
    </source>
</evidence>
<feature type="region of interest" description="Disordered" evidence="2">
    <location>
        <begin position="879"/>
        <end position="983"/>
    </location>
</feature>
<dbReference type="InParanoid" id="E3MIB3"/>
<dbReference type="SMART" id="SM00453">
    <property type="entry name" value="WSN"/>
    <property type="match status" value="1"/>
</dbReference>
<dbReference type="AlphaFoldDB" id="E3MIB3"/>
<evidence type="ECO:0000256" key="1">
    <source>
        <dbReference type="SAM" id="Coils"/>
    </source>
</evidence>
<evidence type="ECO:0000313" key="7">
    <source>
        <dbReference type="Proteomes" id="UP000008281"/>
    </source>
</evidence>
<organism evidence="7">
    <name type="scientific">Caenorhabditis remanei</name>
    <name type="common">Caenorhabditis vulgaris</name>
    <dbReference type="NCBI Taxonomy" id="31234"/>
    <lineage>
        <taxon>Eukaryota</taxon>
        <taxon>Metazoa</taxon>
        <taxon>Ecdysozoa</taxon>
        <taxon>Nematoda</taxon>
        <taxon>Chromadorea</taxon>
        <taxon>Rhabditida</taxon>
        <taxon>Rhabditina</taxon>
        <taxon>Rhabditomorpha</taxon>
        <taxon>Rhabditoidea</taxon>
        <taxon>Rhabditidae</taxon>
        <taxon>Peloderinae</taxon>
        <taxon>Caenorhabditis</taxon>
    </lineage>
</organism>
<proteinExistence type="predicted"/>
<feature type="chain" id="PRO_5003176947" description="Domain of unknown function WSN domain-containing protein" evidence="4">
    <location>
        <begin position="19"/>
        <end position="983"/>
    </location>
</feature>
<evidence type="ECO:0000256" key="4">
    <source>
        <dbReference type="SAM" id="SignalP"/>
    </source>
</evidence>
<dbReference type="Pfam" id="PF02206">
    <property type="entry name" value="WSN"/>
    <property type="match status" value="1"/>
</dbReference>
<feature type="compositionally biased region" description="Basic and acidic residues" evidence="2">
    <location>
        <begin position="937"/>
        <end position="955"/>
    </location>
</feature>
<evidence type="ECO:0000256" key="2">
    <source>
        <dbReference type="SAM" id="MobiDB-lite"/>
    </source>
</evidence>
<feature type="signal peptide" evidence="4">
    <location>
        <begin position="1"/>
        <end position="18"/>
    </location>
</feature>
<dbReference type="OMA" id="INDWRSA"/>
<keyword evidence="1" id="KW-0175">Coiled coil</keyword>
<feature type="domain" description="Domain of unknown function WSN" evidence="5">
    <location>
        <begin position="27"/>
        <end position="95"/>
    </location>
</feature>
<feature type="coiled-coil region" evidence="1">
    <location>
        <begin position="661"/>
        <end position="688"/>
    </location>
</feature>
<reference evidence="6" key="1">
    <citation type="submission" date="2007-07" db="EMBL/GenBank/DDBJ databases">
        <title>PCAP assembly of the Caenorhabditis remanei genome.</title>
        <authorList>
            <consortium name="The Caenorhabditis remanei Sequencing Consortium"/>
            <person name="Wilson R.K."/>
        </authorList>
    </citation>
    <scope>NUCLEOTIDE SEQUENCE [LARGE SCALE GENOMIC DNA]</scope>
    <source>
        <strain evidence="6">PB4641</strain>
    </source>
</reference>
<dbReference type="OrthoDB" id="5842245at2759"/>
<dbReference type="eggNOG" id="ENOG502TGMC">
    <property type="taxonomic scope" value="Eukaryota"/>
</dbReference>
<dbReference type="STRING" id="31234.E3MIB3"/>
<dbReference type="CTD" id="9802639"/>
<keyword evidence="4" id="KW-0732">Signal</keyword>
<accession>E3MIB3</accession>
<evidence type="ECO:0000256" key="3">
    <source>
        <dbReference type="SAM" id="Phobius"/>
    </source>
</evidence>
<dbReference type="RefSeq" id="XP_003104096.2">
    <property type="nucleotide sequence ID" value="XM_003104048.2"/>
</dbReference>
<evidence type="ECO:0000313" key="6">
    <source>
        <dbReference type="EMBL" id="EFP02357.1"/>
    </source>
</evidence>
<gene>
    <name evidence="6" type="ORF">CRE_01075</name>
</gene>
<dbReference type="PANTHER" id="PTHR32525:SF3">
    <property type="entry name" value="DOMAIN OF UNKNOWN FUNCTION WSN DOMAIN-CONTAINING PROTEIN-RELATED"/>
    <property type="match status" value="1"/>
</dbReference>
<name>E3MIB3_CAERE</name>
<dbReference type="InterPro" id="IPR003125">
    <property type="entry name" value="WSN"/>
</dbReference>
<feature type="compositionally biased region" description="Basic and acidic residues" evidence="2">
    <location>
        <begin position="969"/>
        <end position="983"/>
    </location>
</feature>